<dbReference type="InterPro" id="IPR004358">
    <property type="entry name" value="Sig_transdc_His_kin-like_C"/>
</dbReference>
<dbReference type="GO" id="GO:0000155">
    <property type="term" value="F:phosphorelay sensor kinase activity"/>
    <property type="evidence" value="ECO:0007669"/>
    <property type="project" value="InterPro"/>
</dbReference>
<dbReference type="GO" id="GO:0009927">
    <property type="term" value="F:histidine phosphotransfer kinase activity"/>
    <property type="evidence" value="ECO:0007669"/>
    <property type="project" value="TreeGrafter"/>
</dbReference>
<evidence type="ECO:0000256" key="1">
    <source>
        <dbReference type="ARBA" id="ARBA00000085"/>
    </source>
</evidence>
<dbReference type="InterPro" id="IPR005467">
    <property type="entry name" value="His_kinase_dom"/>
</dbReference>
<dbReference type="Pfam" id="PF13188">
    <property type="entry name" value="PAS_8"/>
    <property type="match status" value="1"/>
</dbReference>
<feature type="domain" description="PAC" evidence="9">
    <location>
        <begin position="138"/>
        <end position="190"/>
    </location>
</feature>
<feature type="domain" description="PAS" evidence="8">
    <location>
        <begin position="56"/>
        <end position="101"/>
    </location>
</feature>
<accession>A0A1F7IBA7</accession>
<dbReference type="InterPro" id="IPR036890">
    <property type="entry name" value="HATPase_C_sf"/>
</dbReference>
<evidence type="ECO:0000259" key="8">
    <source>
        <dbReference type="PROSITE" id="PS50112"/>
    </source>
</evidence>
<dbReference type="InterPro" id="IPR000014">
    <property type="entry name" value="PAS"/>
</dbReference>
<dbReference type="PANTHER" id="PTHR43047:SF72">
    <property type="entry name" value="OSMOSENSING HISTIDINE PROTEIN KINASE SLN1"/>
    <property type="match status" value="1"/>
</dbReference>
<dbReference type="Gene3D" id="1.10.287.130">
    <property type="match status" value="1"/>
</dbReference>
<dbReference type="InterPro" id="IPR000700">
    <property type="entry name" value="PAS-assoc_C"/>
</dbReference>
<comment type="catalytic activity">
    <reaction evidence="1">
        <text>ATP + protein L-histidine = ADP + protein N-phospho-L-histidine.</text>
        <dbReference type="EC" id="2.7.13.3"/>
    </reaction>
</comment>
<dbReference type="PROSITE" id="PS50112">
    <property type="entry name" value="PAS"/>
    <property type="match status" value="1"/>
</dbReference>
<comment type="caution">
    <text evidence="10">The sequence shown here is derived from an EMBL/GenBank/DDBJ whole genome shotgun (WGS) entry which is preliminary data.</text>
</comment>
<dbReference type="Pfam" id="PF13426">
    <property type="entry name" value="PAS_9"/>
    <property type="match status" value="1"/>
</dbReference>
<dbReference type="PROSITE" id="PS50113">
    <property type="entry name" value="PAC"/>
    <property type="match status" value="1"/>
</dbReference>
<protein>
    <recommendedName>
        <fullName evidence="2">histidine kinase</fullName>
        <ecNumber evidence="2">2.7.13.3</ecNumber>
    </recommendedName>
</protein>
<proteinExistence type="predicted"/>
<dbReference type="InterPro" id="IPR003594">
    <property type="entry name" value="HATPase_dom"/>
</dbReference>
<evidence type="ECO:0000256" key="4">
    <source>
        <dbReference type="ARBA" id="ARBA00022679"/>
    </source>
</evidence>
<name>A0A1F7IBA7_9BACT</name>
<dbReference type="EC" id="2.7.13.3" evidence="2"/>
<dbReference type="SUPFAM" id="SSF55785">
    <property type="entry name" value="PYP-like sensor domain (PAS domain)"/>
    <property type="match status" value="2"/>
</dbReference>
<dbReference type="Gene3D" id="3.30.565.10">
    <property type="entry name" value="Histidine kinase-like ATPase, C-terminal domain"/>
    <property type="match status" value="1"/>
</dbReference>
<dbReference type="SUPFAM" id="SSF55874">
    <property type="entry name" value="ATPase domain of HSP90 chaperone/DNA topoisomerase II/histidine kinase"/>
    <property type="match status" value="1"/>
</dbReference>
<dbReference type="CDD" id="cd00130">
    <property type="entry name" value="PAS"/>
    <property type="match status" value="1"/>
</dbReference>
<dbReference type="Proteomes" id="UP000177698">
    <property type="component" value="Unassembled WGS sequence"/>
</dbReference>
<evidence type="ECO:0000313" key="10">
    <source>
        <dbReference type="EMBL" id="OGK40643.1"/>
    </source>
</evidence>
<dbReference type="NCBIfam" id="TIGR00229">
    <property type="entry name" value="sensory_box"/>
    <property type="match status" value="1"/>
</dbReference>
<dbReference type="CDD" id="cd00082">
    <property type="entry name" value="HisKA"/>
    <property type="match status" value="1"/>
</dbReference>
<dbReference type="Pfam" id="PF00512">
    <property type="entry name" value="HisKA"/>
    <property type="match status" value="1"/>
</dbReference>
<reference evidence="10 11" key="1">
    <citation type="journal article" date="2016" name="Nat. Commun.">
        <title>Thousands of microbial genomes shed light on interconnected biogeochemical processes in an aquifer system.</title>
        <authorList>
            <person name="Anantharaman K."/>
            <person name="Brown C.T."/>
            <person name="Hug L.A."/>
            <person name="Sharon I."/>
            <person name="Castelle C.J."/>
            <person name="Probst A.J."/>
            <person name="Thomas B.C."/>
            <person name="Singh A."/>
            <person name="Wilkins M.J."/>
            <person name="Karaoz U."/>
            <person name="Brodie E.L."/>
            <person name="Williams K.H."/>
            <person name="Hubbard S.S."/>
            <person name="Banfield J.F."/>
        </authorList>
    </citation>
    <scope>NUCLEOTIDE SEQUENCE [LARGE SCALE GENOMIC DNA]</scope>
</reference>
<dbReference type="InterPro" id="IPR036097">
    <property type="entry name" value="HisK_dim/P_sf"/>
</dbReference>
<evidence type="ECO:0000256" key="6">
    <source>
        <dbReference type="SAM" id="Coils"/>
    </source>
</evidence>
<dbReference type="InterPro" id="IPR003661">
    <property type="entry name" value="HisK_dim/P_dom"/>
</dbReference>
<keyword evidence="4" id="KW-0808">Transferase</keyword>
<dbReference type="GO" id="GO:0005886">
    <property type="term" value="C:plasma membrane"/>
    <property type="evidence" value="ECO:0007669"/>
    <property type="project" value="TreeGrafter"/>
</dbReference>
<dbReference type="PRINTS" id="PR00344">
    <property type="entry name" value="BCTRLSENSOR"/>
</dbReference>
<dbReference type="PROSITE" id="PS50109">
    <property type="entry name" value="HIS_KIN"/>
    <property type="match status" value="1"/>
</dbReference>
<organism evidence="10 11">
    <name type="scientific">Candidatus Roizmanbacteria bacterium RIFCSPLOWO2_01_FULL_37_12</name>
    <dbReference type="NCBI Taxonomy" id="1802056"/>
    <lineage>
        <taxon>Bacteria</taxon>
        <taxon>Candidatus Roizmaniibacteriota</taxon>
    </lineage>
</organism>
<dbReference type="PANTHER" id="PTHR43047">
    <property type="entry name" value="TWO-COMPONENT HISTIDINE PROTEIN KINASE"/>
    <property type="match status" value="1"/>
</dbReference>
<gene>
    <name evidence="10" type="ORF">A2954_03335</name>
</gene>
<evidence type="ECO:0000256" key="2">
    <source>
        <dbReference type="ARBA" id="ARBA00012438"/>
    </source>
</evidence>
<evidence type="ECO:0000259" key="7">
    <source>
        <dbReference type="PROSITE" id="PS50109"/>
    </source>
</evidence>
<feature type="domain" description="Histidine kinase" evidence="7">
    <location>
        <begin position="325"/>
        <end position="548"/>
    </location>
</feature>
<evidence type="ECO:0000256" key="5">
    <source>
        <dbReference type="ARBA" id="ARBA00022777"/>
    </source>
</evidence>
<dbReference type="SMART" id="SM00387">
    <property type="entry name" value="HATPase_c"/>
    <property type="match status" value="1"/>
</dbReference>
<dbReference type="SMART" id="SM00388">
    <property type="entry name" value="HisKA"/>
    <property type="match status" value="1"/>
</dbReference>
<evidence type="ECO:0000313" key="11">
    <source>
        <dbReference type="Proteomes" id="UP000177698"/>
    </source>
</evidence>
<dbReference type="Gene3D" id="3.30.450.20">
    <property type="entry name" value="PAS domain"/>
    <property type="match status" value="2"/>
</dbReference>
<dbReference type="AlphaFoldDB" id="A0A1F7IBA7"/>
<feature type="coiled-coil region" evidence="6">
    <location>
        <begin position="29"/>
        <end position="63"/>
    </location>
</feature>
<dbReference type="Pfam" id="PF02518">
    <property type="entry name" value="HATPase_c"/>
    <property type="match status" value="1"/>
</dbReference>
<dbReference type="SMART" id="SM00091">
    <property type="entry name" value="PAS"/>
    <property type="match status" value="2"/>
</dbReference>
<dbReference type="SUPFAM" id="SSF47384">
    <property type="entry name" value="Homodimeric domain of signal transducing histidine kinase"/>
    <property type="match status" value="1"/>
</dbReference>
<keyword evidence="3" id="KW-0597">Phosphoprotein</keyword>
<keyword evidence="6" id="KW-0175">Coiled coil</keyword>
<evidence type="ECO:0000256" key="3">
    <source>
        <dbReference type="ARBA" id="ARBA00022553"/>
    </source>
</evidence>
<dbReference type="InterPro" id="IPR035965">
    <property type="entry name" value="PAS-like_dom_sf"/>
</dbReference>
<dbReference type="STRING" id="1802056.A2954_03335"/>
<sequence>MVSFWSYWENLNFKKAAGKKIQENPVKPNNELEEAKKALASVLQDSKRLEEKLREERDRANAIITFMAEGLLVMDRDYKIVIINPVAEKLLGVSASLAIGQKWSDFVTTYIGEKEIPFEERTAIKTFQSGKTLITTIEDNHYYKARYGGRKFPVASFTSSLIDKEGRVSGVVKVFRDVTHEKQEKEIIKKTVEERTLQVRQEQAKLTASIQSLPVGFMIIDRDENILAINAVAKKILDLKNEDPTSRQICEKFTPVLDLRKMQEKSLADKKALELKDIALGKKVLRILLSPISLSAEEIIGSVILFEDVTEAKILERSKDEFFSIASHELRTPLTAIRGNTALIQQYFSDILKDSTLKEMILDIHDSSIRLIQIVNDFLNVSRLEQGRIEFVNEEFDIRELVLEVFKELEFTAHEKNLFLKFDSEQRNAVKVYADRDRTKEVLINLIGNSLKFTDQGGVTVSILPNPNFLKIAIIDSGRGIPVKNQSLLFHKFQQASEQILTRDFTRGTGLGLYISKLLIEGMEGKIWLENTEEGKGSTFSFTLPLAN</sequence>
<keyword evidence="5" id="KW-0418">Kinase</keyword>
<dbReference type="EMBL" id="MGAG01000022">
    <property type="protein sequence ID" value="OGK40643.1"/>
    <property type="molecule type" value="Genomic_DNA"/>
</dbReference>
<evidence type="ECO:0000259" key="9">
    <source>
        <dbReference type="PROSITE" id="PS50113"/>
    </source>
</evidence>